<keyword evidence="7 12" id="KW-0802">TPR repeat</keyword>
<evidence type="ECO:0000313" key="16">
    <source>
        <dbReference type="Proteomes" id="UP000694558"/>
    </source>
</evidence>
<evidence type="ECO:0000256" key="10">
    <source>
        <dbReference type="ARBA" id="ARBA00023274"/>
    </source>
</evidence>
<dbReference type="InterPro" id="IPR011990">
    <property type="entry name" value="TPR-like_helical_dom_sf"/>
</dbReference>
<comment type="similarity">
    <text evidence="3 11">Belongs to the SRP72 family.</text>
</comment>
<name>A0A8D3CP59_SCOMX</name>
<dbReference type="Pfam" id="PF13174">
    <property type="entry name" value="TPR_6"/>
    <property type="match status" value="1"/>
</dbReference>
<feature type="compositionally biased region" description="Basic residues" evidence="13">
    <location>
        <begin position="658"/>
        <end position="674"/>
    </location>
</feature>
<dbReference type="FunFam" id="1.25.40.10:FF:000062">
    <property type="entry name" value="Signal recognition particle subunit SRP72"/>
    <property type="match status" value="1"/>
</dbReference>
<dbReference type="PIRSF" id="PIRSF038922">
    <property type="entry name" value="SRP72"/>
    <property type="match status" value="1"/>
</dbReference>
<keyword evidence="8" id="KW-0256">Endoplasmic reticulum</keyword>
<dbReference type="GO" id="GO:0043022">
    <property type="term" value="F:ribosome binding"/>
    <property type="evidence" value="ECO:0007669"/>
    <property type="project" value="TreeGrafter"/>
</dbReference>
<dbReference type="FunFam" id="1.25.40.10:FF:000191">
    <property type="entry name" value="Signal recognition particle subunit SRP72"/>
    <property type="match status" value="1"/>
</dbReference>
<feature type="compositionally biased region" description="Basic and acidic residues" evidence="13">
    <location>
        <begin position="563"/>
        <end position="584"/>
    </location>
</feature>
<dbReference type="PROSITE" id="PS50005">
    <property type="entry name" value="TPR"/>
    <property type="match status" value="1"/>
</dbReference>
<sequence>MATGGASVASLWTEVNRCGQNGDYTRALKALTKILHENRDDVTALHCKIVCLTQNGSFKEALNVMNTHSKVLGSEVVFEKAYCEYRLNRVESSLKTIEAAAEQTDKLKELYGQVLYRLERYSECKSVYTDLIRNSQDEYEEERKTNLAAVLAAMSQCFPVWTNVFEDLGLPDSTYELCYNTACALIGQGQLTEAFNKLQQAEELCRVSLADDSDVTEEDIESELAVIHSQMAYVMQLQGRTEEALQLYNQVIKLKPSDVGLLAVTANNIITINKDQNVFDSKKKVKLTNAEGVEYKLARKQLQAIDLNKALLAMYTNQADQCRKLSSNLQSQNPGQPRPVLIQVAQLCREKQHSRAIELLQEFSDQHPERASGIKLVMAQLYLVQGHVTKACDVLRSIEEFKHKLGMISALVTMYSHEEDIDGAIDVFKQAIEHYQSQQPGSAAHLALVREAANFKLKYGRKKEAISDLEQLWKQNTNDIHTLAQLISAYSLVDTDKAKSLSKHLPSADAMSFNVDVDELENSHGATNVRKKAAKVPGENLPKEQGQVDIKKKRKKKKGKLPKNCDPKATPDPERWLTMRERSYYRGKKKGKKKEQIGKGTQGATAGASAELDASKTASSPPNSPRPGSASGSSSAPAGGSSNVVPPRQQKPAASGATRKKVPQKKKKGGKGGW</sequence>
<accession>A0A8D3CP59</accession>
<feature type="compositionally biased region" description="Low complexity" evidence="13">
    <location>
        <begin position="618"/>
        <end position="642"/>
    </location>
</feature>
<dbReference type="GO" id="GO:0008312">
    <property type="term" value="F:7S RNA binding"/>
    <property type="evidence" value="ECO:0007669"/>
    <property type="project" value="InterPro"/>
</dbReference>
<dbReference type="InterPro" id="IPR031545">
    <property type="entry name" value="SRP72_TPR-like"/>
</dbReference>
<dbReference type="GO" id="GO:0005786">
    <property type="term" value="C:signal recognition particle, endoplasmic reticulum targeting"/>
    <property type="evidence" value="ECO:0007669"/>
    <property type="project" value="UniProtKB-UniRule"/>
</dbReference>
<proteinExistence type="inferred from homology"/>
<evidence type="ECO:0000259" key="14">
    <source>
        <dbReference type="Pfam" id="PF08492"/>
    </source>
</evidence>
<dbReference type="Proteomes" id="UP000694558">
    <property type="component" value="Chromosome 13"/>
</dbReference>
<evidence type="ECO:0000256" key="7">
    <source>
        <dbReference type="ARBA" id="ARBA00022803"/>
    </source>
</evidence>
<reference evidence="15" key="2">
    <citation type="submission" date="2025-08" db="UniProtKB">
        <authorList>
            <consortium name="Ensembl"/>
        </authorList>
    </citation>
    <scope>IDENTIFICATION</scope>
</reference>
<evidence type="ECO:0000256" key="2">
    <source>
        <dbReference type="ARBA" id="ARBA00004496"/>
    </source>
</evidence>
<feature type="repeat" description="TPR" evidence="12">
    <location>
        <begin position="225"/>
        <end position="258"/>
    </location>
</feature>
<dbReference type="PANTHER" id="PTHR14094">
    <property type="entry name" value="SIGNAL RECOGNITION PARTICLE 72"/>
    <property type="match status" value="1"/>
</dbReference>
<dbReference type="InterPro" id="IPR013699">
    <property type="entry name" value="Signal_recog_part_SRP72_RNA-bd"/>
</dbReference>
<comment type="function">
    <text evidence="11">Component of the signal recognition particle (SRP) complex, a ribonucleoprotein complex that mediates the cotranslational targeting of secretory and membrane proteins to the endoplasmic reticulum (ER).</text>
</comment>
<evidence type="ECO:0000256" key="9">
    <source>
        <dbReference type="ARBA" id="ARBA00023135"/>
    </source>
</evidence>
<reference evidence="15" key="1">
    <citation type="submission" date="2023-05" db="EMBL/GenBank/DDBJ databases">
        <title>High-quality long-read genome of Scophthalmus maximus.</title>
        <authorList>
            <person name="Lien S."/>
            <person name="Martinez P."/>
        </authorList>
    </citation>
    <scope>NUCLEOTIDE SEQUENCE [LARGE SCALE GENOMIC DNA]</scope>
</reference>
<evidence type="ECO:0000256" key="6">
    <source>
        <dbReference type="ARBA" id="ARBA00022737"/>
    </source>
</evidence>
<evidence type="ECO:0000256" key="3">
    <source>
        <dbReference type="ARBA" id="ARBA00007676"/>
    </source>
</evidence>
<evidence type="ECO:0000256" key="1">
    <source>
        <dbReference type="ARBA" id="ARBA00004240"/>
    </source>
</evidence>
<keyword evidence="6" id="KW-0677">Repeat</keyword>
<dbReference type="InterPro" id="IPR019734">
    <property type="entry name" value="TPR_rpt"/>
</dbReference>
<dbReference type="AlphaFoldDB" id="A0A8D3CP59"/>
<organism evidence="15 16">
    <name type="scientific">Scophthalmus maximus</name>
    <name type="common">Turbot</name>
    <name type="synonym">Psetta maxima</name>
    <dbReference type="NCBI Taxonomy" id="52904"/>
    <lineage>
        <taxon>Eukaryota</taxon>
        <taxon>Metazoa</taxon>
        <taxon>Chordata</taxon>
        <taxon>Craniata</taxon>
        <taxon>Vertebrata</taxon>
        <taxon>Euteleostomi</taxon>
        <taxon>Actinopterygii</taxon>
        <taxon>Neopterygii</taxon>
        <taxon>Teleostei</taxon>
        <taxon>Neoteleostei</taxon>
        <taxon>Acanthomorphata</taxon>
        <taxon>Carangaria</taxon>
        <taxon>Pleuronectiformes</taxon>
        <taxon>Pleuronectoidei</taxon>
        <taxon>Scophthalmidae</taxon>
        <taxon>Scophthalmus</taxon>
    </lineage>
</organism>
<dbReference type="FunFam" id="1.25.40.10:FF:000133">
    <property type="entry name" value="Signal recognition particle subunit SRP72"/>
    <property type="match status" value="1"/>
</dbReference>
<feature type="domain" description="Signal recognition particle SRP72 subunit RNA-binding" evidence="14">
    <location>
        <begin position="531"/>
        <end position="587"/>
    </location>
</feature>
<evidence type="ECO:0000256" key="5">
    <source>
        <dbReference type="ARBA" id="ARBA00022490"/>
    </source>
</evidence>
<dbReference type="GO" id="GO:0006614">
    <property type="term" value="P:SRP-dependent cotranslational protein targeting to membrane"/>
    <property type="evidence" value="ECO:0007669"/>
    <property type="project" value="UniProtKB-UniRule"/>
</dbReference>
<feature type="compositionally biased region" description="Basic residues" evidence="13">
    <location>
        <begin position="551"/>
        <end position="561"/>
    </location>
</feature>
<dbReference type="SUPFAM" id="SSF48452">
    <property type="entry name" value="TPR-like"/>
    <property type="match status" value="3"/>
</dbReference>
<feature type="region of interest" description="Disordered" evidence="13">
    <location>
        <begin position="529"/>
        <end position="674"/>
    </location>
</feature>
<protein>
    <recommendedName>
        <fullName evidence="4 11">Signal recognition particle subunit SRP72</fullName>
    </recommendedName>
</protein>
<evidence type="ECO:0000256" key="8">
    <source>
        <dbReference type="ARBA" id="ARBA00022824"/>
    </source>
</evidence>
<evidence type="ECO:0000256" key="13">
    <source>
        <dbReference type="SAM" id="MobiDB-lite"/>
    </source>
</evidence>
<dbReference type="InterPro" id="IPR026270">
    <property type="entry name" value="SRP72"/>
</dbReference>
<dbReference type="Pfam" id="PF08492">
    <property type="entry name" value="SRP72"/>
    <property type="match status" value="1"/>
</dbReference>
<dbReference type="GO" id="GO:0005783">
    <property type="term" value="C:endoplasmic reticulum"/>
    <property type="evidence" value="ECO:0007669"/>
    <property type="project" value="UniProtKB-SubCell"/>
</dbReference>
<keyword evidence="9 11" id="KW-0733">Signal recognition particle</keyword>
<comment type="subcellular location">
    <subcellularLocation>
        <location evidence="2 11">Cytoplasm</location>
    </subcellularLocation>
    <subcellularLocation>
        <location evidence="1">Endoplasmic reticulum</location>
    </subcellularLocation>
</comment>
<dbReference type="Gene3D" id="1.25.40.10">
    <property type="entry name" value="Tetratricopeptide repeat domain"/>
    <property type="match status" value="3"/>
</dbReference>
<evidence type="ECO:0000256" key="11">
    <source>
        <dbReference type="PIRNR" id="PIRNR038922"/>
    </source>
</evidence>
<dbReference type="PANTHER" id="PTHR14094:SF9">
    <property type="entry name" value="SIGNAL RECOGNITION PARTICLE SUBUNIT SRP72"/>
    <property type="match status" value="1"/>
</dbReference>
<keyword evidence="10 11" id="KW-0687">Ribonucleoprotein</keyword>
<evidence type="ECO:0000313" key="15">
    <source>
        <dbReference type="Ensembl" id="ENSSMAP00000049067.1"/>
    </source>
</evidence>
<dbReference type="SMART" id="SM00028">
    <property type="entry name" value="TPR"/>
    <property type="match status" value="4"/>
</dbReference>
<gene>
    <name evidence="15" type="primary">SRP72</name>
</gene>
<dbReference type="Pfam" id="PF17004">
    <property type="entry name" value="SRP_TPR_like"/>
    <property type="match status" value="1"/>
</dbReference>
<evidence type="ECO:0000256" key="4">
    <source>
        <dbReference type="ARBA" id="ARBA00018350"/>
    </source>
</evidence>
<dbReference type="Ensembl" id="ENSSMAT00000063707.1">
    <property type="protein sequence ID" value="ENSSMAP00000049067.1"/>
    <property type="gene ID" value="ENSSMAG00000007639.2"/>
</dbReference>
<keyword evidence="5 11" id="KW-0963">Cytoplasm</keyword>
<evidence type="ECO:0000256" key="12">
    <source>
        <dbReference type="PROSITE-ProRule" id="PRU00339"/>
    </source>
</evidence>
<dbReference type="GeneTree" id="ENSGT00390000013264"/>